<dbReference type="Proteomes" id="UP000722957">
    <property type="component" value="Unassembled WGS sequence"/>
</dbReference>
<comment type="caution">
    <text evidence="1">The sequence shown here is derived from an EMBL/GenBank/DDBJ whole genome shotgun (WGS) entry which is preliminary data.</text>
</comment>
<dbReference type="Proteomes" id="UP000726136">
    <property type="component" value="Unassembled WGS sequence"/>
</dbReference>
<protein>
    <recommendedName>
        <fullName evidence="5">DUF3486 family protein</fullName>
    </recommendedName>
</protein>
<proteinExistence type="predicted"/>
<dbReference type="EMBL" id="RDOM01000027">
    <property type="protein sequence ID" value="MBF4272577.1"/>
    <property type="molecule type" value="Genomic_DNA"/>
</dbReference>
<accession>A0AAW4AHD4</accession>
<organism evidence="1 3">
    <name type="scientific">Vibrio anguillarum</name>
    <name type="common">Listonella anguillarum</name>
    <dbReference type="NCBI Taxonomy" id="55601"/>
    <lineage>
        <taxon>Bacteria</taxon>
        <taxon>Pseudomonadati</taxon>
        <taxon>Pseudomonadota</taxon>
        <taxon>Gammaproteobacteria</taxon>
        <taxon>Vibrionales</taxon>
        <taxon>Vibrionaceae</taxon>
        <taxon>Vibrio</taxon>
    </lineage>
</organism>
<gene>
    <name evidence="1" type="ORF">EAY07_11080</name>
    <name evidence="2" type="ORF">EAY46_21710</name>
</gene>
<keyword evidence="4" id="KW-1185">Reference proteome</keyword>
<evidence type="ECO:0000313" key="3">
    <source>
        <dbReference type="Proteomes" id="UP000722957"/>
    </source>
</evidence>
<reference evidence="3 4" key="1">
    <citation type="journal article" date="2021" name="PeerJ">
        <title>Analysis of 44 Vibrio anguillarum genomes reveals high genetic diversity.</title>
        <authorList>
            <person name="Hansen M.J."/>
            <person name="Dalsgaard I."/>
        </authorList>
    </citation>
    <scope>NUCLEOTIDE SEQUENCE [LARGE SCALE GENOMIC DNA]</scope>
    <source>
        <strain evidence="2 4">040915-1/1B</strain>
        <strain evidence="1 3">17-16730-2A</strain>
    </source>
</reference>
<evidence type="ECO:0000313" key="2">
    <source>
        <dbReference type="EMBL" id="MBF4375621.1"/>
    </source>
</evidence>
<name>A0AAW4AHD4_VIBAN</name>
<dbReference type="EMBL" id="RDPI01000238">
    <property type="protein sequence ID" value="MBF4375621.1"/>
    <property type="molecule type" value="Genomic_DNA"/>
</dbReference>
<dbReference type="RefSeq" id="WP_029808845.1">
    <property type="nucleotide sequence ID" value="NZ_JAHGVB010000045.1"/>
</dbReference>
<evidence type="ECO:0000313" key="4">
    <source>
        <dbReference type="Proteomes" id="UP000726136"/>
    </source>
</evidence>
<dbReference type="AlphaFoldDB" id="A0AAW4AHD4"/>
<sequence>MSEKLKGKELDTRIEHELLDMLNEGYERSPITQANLYRRLKGKRLISSKATLTSRKDLIETFAKEQIDSLGGTFGESVKSSRSMSRKELETANANLNDQVRESRRMVQQNTTCILSMIKVIRAQTTVKNIERCLSPYLIRELHELKMADKSNDDE</sequence>
<evidence type="ECO:0000313" key="1">
    <source>
        <dbReference type="EMBL" id="MBF4272577.1"/>
    </source>
</evidence>
<evidence type="ECO:0008006" key="5">
    <source>
        <dbReference type="Google" id="ProtNLM"/>
    </source>
</evidence>